<evidence type="ECO:0000256" key="5">
    <source>
        <dbReference type="ARBA" id="ARBA00022777"/>
    </source>
</evidence>
<evidence type="ECO:0000256" key="3">
    <source>
        <dbReference type="ARBA" id="ARBA00022553"/>
    </source>
</evidence>
<reference evidence="8" key="2">
    <citation type="submission" date="2022-07" db="EMBL/GenBank/DDBJ databases">
        <title>Prevotella copri.</title>
        <authorList>
            <person name="Yang C."/>
        </authorList>
    </citation>
    <scope>NUCLEOTIDE SEQUENCE</scope>
    <source>
        <strain evidence="8">HF2107</strain>
    </source>
</reference>
<dbReference type="AlphaFoldDB" id="A0AA91TI55"/>
<evidence type="ECO:0000256" key="4">
    <source>
        <dbReference type="ARBA" id="ARBA00022679"/>
    </source>
</evidence>
<protein>
    <recommendedName>
        <fullName evidence="2">histidine kinase</fullName>
        <ecNumber evidence="2">2.7.13.3</ecNumber>
    </recommendedName>
</protein>
<dbReference type="Pfam" id="PF02518">
    <property type="entry name" value="HATPase_c"/>
    <property type="match status" value="1"/>
</dbReference>
<dbReference type="PANTHER" id="PTHR43547">
    <property type="entry name" value="TWO-COMPONENT HISTIDINE KINASE"/>
    <property type="match status" value="1"/>
</dbReference>
<dbReference type="GO" id="GO:0000155">
    <property type="term" value="F:phosphorelay sensor kinase activity"/>
    <property type="evidence" value="ECO:0007669"/>
    <property type="project" value="InterPro"/>
</dbReference>
<evidence type="ECO:0000313" key="9">
    <source>
        <dbReference type="EMBL" id="OXL43188.1"/>
    </source>
</evidence>
<keyword evidence="5 8" id="KW-0418">Kinase</keyword>
<proteinExistence type="predicted"/>
<dbReference type="Gene3D" id="3.30.565.10">
    <property type="entry name" value="Histidine kinase-like ATPase, C-terminal domain"/>
    <property type="match status" value="1"/>
</dbReference>
<comment type="caution">
    <text evidence="9">The sequence shown here is derived from an EMBL/GenBank/DDBJ whole genome shotgun (WGS) entry which is preliminary data.</text>
</comment>
<dbReference type="InterPro" id="IPR036097">
    <property type="entry name" value="HisK_dim/P_sf"/>
</dbReference>
<evidence type="ECO:0000313" key="8">
    <source>
        <dbReference type="EMBL" id="MCP9563793.1"/>
    </source>
</evidence>
<dbReference type="EMBL" id="JANDWZ010000005">
    <property type="protein sequence ID" value="MCP9563793.1"/>
    <property type="molecule type" value="Genomic_DNA"/>
</dbReference>
<dbReference type="Proteomes" id="UP001205531">
    <property type="component" value="Unassembled WGS sequence"/>
</dbReference>
<gene>
    <name evidence="9" type="ORF">CFT61_12605</name>
    <name evidence="8" type="ORF">NNC64_04300</name>
</gene>
<dbReference type="InterPro" id="IPR005467">
    <property type="entry name" value="His_kinase_dom"/>
</dbReference>
<keyword evidence="6" id="KW-0472">Membrane</keyword>
<accession>A0AA91TI55</accession>
<comment type="catalytic activity">
    <reaction evidence="1">
        <text>ATP + protein L-histidine = ADP + protein N-phospho-L-histidine.</text>
        <dbReference type="EC" id="2.7.13.3"/>
    </reaction>
</comment>
<dbReference type="RefSeq" id="WP_089544767.1">
    <property type="nucleotide sequence ID" value="NZ_JANDWY010000005.1"/>
</dbReference>
<organism evidence="9 10">
    <name type="scientific">Segatella copri</name>
    <dbReference type="NCBI Taxonomy" id="165179"/>
    <lineage>
        <taxon>Bacteria</taxon>
        <taxon>Pseudomonadati</taxon>
        <taxon>Bacteroidota</taxon>
        <taxon>Bacteroidia</taxon>
        <taxon>Bacteroidales</taxon>
        <taxon>Prevotellaceae</taxon>
        <taxon>Segatella</taxon>
    </lineage>
</organism>
<dbReference type="InterPro" id="IPR036890">
    <property type="entry name" value="HATPase_C_sf"/>
</dbReference>
<keyword evidence="4" id="KW-0808">Transferase</keyword>
<evidence type="ECO:0000256" key="1">
    <source>
        <dbReference type="ARBA" id="ARBA00000085"/>
    </source>
</evidence>
<dbReference type="PROSITE" id="PS50109">
    <property type="entry name" value="HIS_KIN"/>
    <property type="match status" value="1"/>
</dbReference>
<dbReference type="EC" id="2.7.13.3" evidence="2"/>
<dbReference type="PRINTS" id="PR00344">
    <property type="entry name" value="BCTRLSENSOR"/>
</dbReference>
<dbReference type="FunFam" id="3.30.565.10:FF:000006">
    <property type="entry name" value="Sensor histidine kinase WalK"/>
    <property type="match status" value="1"/>
</dbReference>
<dbReference type="CDD" id="cd00075">
    <property type="entry name" value="HATPase"/>
    <property type="match status" value="1"/>
</dbReference>
<name>A0AA91TI55_9BACT</name>
<evidence type="ECO:0000256" key="2">
    <source>
        <dbReference type="ARBA" id="ARBA00012438"/>
    </source>
</evidence>
<dbReference type="EMBL" id="NMPZ01000022">
    <property type="protein sequence ID" value="OXL43188.1"/>
    <property type="molecule type" value="Genomic_DNA"/>
</dbReference>
<sequence>MKKVFFISIIAIIMIDCLQVYNIYLQYKNYTQEQANYITTTLKSSIDEELSLRSRRDYSPDTLGQQHCYFKIAKEIPKETPKEEITDLRGYDVKLLKAQGLISSSEELIQLASQDQQIQKGHPLDITILDTIFTRNLNIQYEHSMILVDKNKNVIKTVGTKNIPSYWVYSKDIAVNLANPRFIRVAVFITPSQFIIQFIWTLVLSLLFVLIASICIGYQLREIRNRDELLKNRELTVNSIIHDLKAPINSIIALMGVIKLKVTDESTKILARQIIDKAKLLVHDIETILSTANNKPRMILNREEVNIMKLISLAKSDVDILYESKEHTITIDDKTRGNQIVDADKMYLLNAIRNLIENAIKYADKGVMVHISVIRYNNELQVCVSDNGWGISKKDQKMIFNQFYRVPHEHGPRGHGVGLALVKYVIESHGGHITVNSELGKGSKFIFNIPFK</sequence>
<dbReference type="SUPFAM" id="SSF47384">
    <property type="entry name" value="Homodimeric domain of signal transducing histidine kinase"/>
    <property type="match status" value="1"/>
</dbReference>
<keyword evidence="6" id="KW-0812">Transmembrane</keyword>
<dbReference type="InterPro" id="IPR003594">
    <property type="entry name" value="HATPase_dom"/>
</dbReference>
<dbReference type="Proteomes" id="UP000215155">
    <property type="component" value="Unassembled WGS sequence"/>
</dbReference>
<feature type="transmembrane region" description="Helical" evidence="6">
    <location>
        <begin position="198"/>
        <end position="220"/>
    </location>
</feature>
<dbReference type="SUPFAM" id="SSF55874">
    <property type="entry name" value="ATPase domain of HSP90 chaperone/DNA topoisomerase II/histidine kinase"/>
    <property type="match status" value="1"/>
</dbReference>
<evidence type="ECO:0000313" key="10">
    <source>
        <dbReference type="Proteomes" id="UP000215155"/>
    </source>
</evidence>
<keyword evidence="6" id="KW-1133">Transmembrane helix</keyword>
<dbReference type="SMART" id="SM00387">
    <property type="entry name" value="HATPase_c"/>
    <property type="match status" value="1"/>
</dbReference>
<feature type="domain" description="Histidine kinase" evidence="7">
    <location>
        <begin position="239"/>
        <end position="452"/>
    </location>
</feature>
<dbReference type="InterPro" id="IPR004358">
    <property type="entry name" value="Sig_transdc_His_kin-like_C"/>
</dbReference>
<evidence type="ECO:0000256" key="6">
    <source>
        <dbReference type="SAM" id="Phobius"/>
    </source>
</evidence>
<evidence type="ECO:0000259" key="7">
    <source>
        <dbReference type="PROSITE" id="PS50109"/>
    </source>
</evidence>
<keyword evidence="3" id="KW-0597">Phosphoprotein</keyword>
<dbReference type="PANTHER" id="PTHR43547:SF2">
    <property type="entry name" value="HYBRID SIGNAL TRANSDUCTION HISTIDINE KINASE C"/>
    <property type="match status" value="1"/>
</dbReference>
<reference evidence="9 10" key="1">
    <citation type="submission" date="2017-07" db="EMBL/GenBank/DDBJ databases">
        <title>Draft genome sequence of Prevotella copri isolated from the gut of healthy adult Indian.</title>
        <authorList>
            <person name="Das B."/>
            <person name="Bag S."/>
            <person name="Ghosh T.S."/>
        </authorList>
    </citation>
    <scope>NUCLEOTIDE SEQUENCE [LARGE SCALE GENOMIC DNA]</scope>
    <source>
        <strain evidence="9 10">Indica</strain>
    </source>
</reference>